<keyword evidence="11" id="KW-1185">Reference proteome</keyword>
<dbReference type="AlphaFoldDB" id="A1RRI8"/>
<dbReference type="GO" id="GO:0006310">
    <property type="term" value="P:DNA recombination"/>
    <property type="evidence" value="ECO:0007669"/>
    <property type="project" value="TreeGrafter"/>
</dbReference>
<dbReference type="STRING" id="384616.Pisl_0392"/>
<dbReference type="RefSeq" id="WP_011762147.1">
    <property type="nucleotide sequence ID" value="NC_008701.1"/>
</dbReference>
<dbReference type="KEGG" id="pis:Pisl_0392"/>
<feature type="domain" description="Toprim" evidence="8">
    <location>
        <begin position="1"/>
        <end position="140"/>
    </location>
</feature>
<dbReference type="PANTHER" id="PTHR11390:SF21">
    <property type="entry name" value="DNA TOPOISOMERASE 3-ALPHA"/>
    <property type="match status" value="1"/>
</dbReference>
<dbReference type="InterPro" id="IPR013824">
    <property type="entry name" value="Topo_IA_cen_sub1"/>
</dbReference>
<keyword evidence="6 10" id="KW-0413">Isomerase</keyword>
<dbReference type="PROSITE" id="PS50880">
    <property type="entry name" value="TOPRIM"/>
    <property type="match status" value="1"/>
</dbReference>
<keyword evidence="7" id="KW-0175">Coiled coil</keyword>
<evidence type="ECO:0000256" key="1">
    <source>
        <dbReference type="ARBA" id="ARBA00000213"/>
    </source>
</evidence>
<dbReference type="GO" id="GO:0003917">
    <property type="term" value="F:DNA topoisomerase type I (single strand cut, ATP-independent) activity"/>
    <property type="evidence" value="ECO:0007669"/>
    <property type="project" value="UniProtKB-EC"/>
</dbReference>
<dbReference type="InterPro" id="IPR006171">
    <property type="entry name" value="TOPRIM_dom"/>
</dbReference>
<dbReference type="SMART" id="SM00436">
    <property type="entry name" value="TOP1Bc"/>
    <property type="match status" value="1"/>
</dbReference>
<dbReference type="SUPFAM" id="SSF56712">
    <property type="entry name" value="Prokaryotic type I DNA topoisomerase"/>
    <property type="match status" value="1"/>
</dbReference>
<dbReference type="InterPro" id="IPR013825">
    <property type="entry name" value="Topo_IA_cen_sub2"/>
</dbReference>
<dbReference type="InterPro" id="IPR034144">
    <property type="entry name" value="TOPRIM_TopoIII"/>
</dbReference>
<evidence type="ECO:0000256" key="4">
    <source>
        <dbReference type="ARBA" id="ARBA00023029"/>
    </source>
</evidence>
<dbReference type="Pfam" id="PF01751">
    <property type="entry name" value="Toprim"/>
    <property type="match status" value="1"/>
</dbReference>
<dbReference type="Gene3D" id="1.10.460.10">
    <property type="entry name" value="Topoisomerase I, domain 2"/>
    <property type="match status" value="1"/>
</dbReference>
<dbReference type="Gene3D" id="3.40.50.140">
    <property type="match status" value="1"/>
</dbReference>
<dbReference type="PANTHER" id="PTHR11390">
    <property type="entry name" value="PROKARYOTIC DNA TOPOISOMERASE"/>
    <property type="match status" value="1"/>
</dbReference>
<comment type="similarity">
    <text evidence="2">Belongs to the type IA topoisomerase family.</text>
</comment>
<dbReference type="PROSITE" id="PS52039">
    <property type="entry name" value="TOPO_IA_2"/>
    <property type="match status" value="1"/>
</dbReference>
<accession>A1RRI8</accession>
<dbReference type="GO" id="GO:0006281">
    <property type="term" value="P:DNA repair"/>
    <property type="evidence" value="ECO:0007669"/>
    <property type="project" value="TreeGrafter"/>
</dbReference>
<dbReference type="FunFam" id="1.10.290.10:FF:000001">
    <property type="entry name" value="DNA topoisomerase"/>
    <property type="match status" value="1"/>
</dbReference>
<keyword evidence="4" id="KW-0799">Topoisomerase</keyword>
<dbReference type="HOGENOM" id="CLU_002929_1_4_2"/>
<reference evidence="10" key="1">
    <citation type="submission" date="2006-12" db="EMBL/GenBank/DDBJ databases">
        <title>Complete sequence of Pyrobaculum islandicum DSM 4184.</title>
        <authorList>
            <person name="Copeland A."/>
            <person name="Lucas S."/>
            <person name="Lapidus A."/>
            <person name="Barry K."/>
            <person name="Detter J.C."/>
            <person name="Glavina del Rio T."/>
            <person name="Dalin E."/>
            <person name="Tice H."/>
            <person name="Pitluck S."/>
            <person name="Meincke L."/>
            <person name="Brettin T."/>
            <person name="Bruce D."/>
            <person name="Han C."/>
            <person name="Tapia R."/>
            <person name="Gilna P."/>
            <person name="Schmutz J."/>
            <person name="Larimer F."/>
            <person name="Land M."/>
            <person name="Hauser L."/>
            <person name="Kyrpides N."/>
            <person name="Mikhailova N."/>
            <person name="Cozen A.E."/>
            <person name="Fitz-Gibbon S.T."/>
            <person name="House C.H."/>
            <person name="Saltikov C."/>
            <person name="Lowe T."/>
            <person name="Richardson P."/>
        </authorList>
    </citation>
    <scope>NUCLEOTIDE SEQUENCE [LARGE SCALE GENOMIC DNA]</scope>
    <source>
        <strain evidence="10">DSM 4184</strain>
    </source>
</reference>
<evidence type="ECO:0000256" key="6">
    <source>
        <dbReference type="ARBA" id="ARBA00023235"/>
    </source>
</evidence>
<dbReference type="InterPro" id="IPR003601">
    <property type="entry name" value="Topo_IA_2"/>
</dbReference>
<dbReference type="Pfam" id="PF01131">
    <property type="entry name" value="Topoisom_bac"/>
    <property type="match status" value="1"/>
</dbReference>
<gene>
    <name evidence="10" type="ordered locus">Pisl_0392</name>
</gene>
<protein>
    <recommendedName>
        <fullName evidence="3">DNA topoisomerase</fullName>
        <ecNumber evidence="3">5.6.2.1</ecNumber>
    </recommendedName>
</protein>
<evidence type="ECO:0000313" key="11">
    <source>
        <dbReference type="Proteomes" id="UP000002595"/>
    </source>
</evidence>
<dbReference type="InterPro" id="IPR023405">
    <property type="entry name" value="Topo_IA_core_domain"/>
</dbReference>
<proteinExistence type="inferred from homology"/>
<dbReference type="Gene3D" id="1.10.290.10">
    <property type="entry name" value="Topoisomerase I, domain 4"/>
    <property type="match status" value="1"/>
</dbReference>
<name>A1RRI8_PYRIL</name>
<sequence>MILIVAEKRSVAQAIARYLGGTYKVEKIYGVSAYRFLYGNREAVALGLSGHIMDYDFTARQNVWSWLPPEELFKTSPILVLREEAIKYVRALRSLARKAEEVYLALDADSEGEAISYEVALVVRLVNKNVKIYRVRFNAVTYKDIKIAFQNPTKLDLKQVEKVFSRMQIDLTLGAVFTRFLTLTVRDLLEKGQFLSYGPCQTPVLGIVVTRELQRRNFKPEKYYVIKAVVEIRGYKIEMSADVRFKTRKEAEAVATTIKRGVVKAAIYRPHYIQPPEPLETVELERRASRWLGINSKKTLDIAEELYRAGYISYPRTETTIYPPTLNLREILQELIRGEHSRYVEELLLRGFRPTRGDSDDGAHPPIYPTKGATKSEIYKTFGKIGDNAWAIYDFVVRHFLATLSPPAQVEKQKIVVDFGKIQLEVEGQRTIDEGYWRIYPWERQSDRPLPRVYVGDEVHAIKVEVVERETEPPPPMSESELLALMKKYGIGTDATMQDHIYTNIKRGYMKLQKGKCIPTKLGETLAITLFQYTPELIEPTVRARIERAIQGIVKNGISPNRLIQEIKSEFEKYYNDLKKHRDEIRRALETVLNSKARERSGTY</sequence>
<evidence type="ECO:0000256" key="7">
    <source>
        <dbReference type="SAM" id="Coils"/>
    </source>
</evidence>
<evidence type="ECO:0000259" key="8">
    <source>
        <dbReference type="PROSITE" id="PS50880"/>
    </source>
</evidence>
<dbReference type="Proteomes" id="UP000002595">
    <property type="component" value="Chromosome"/>
</dbReference>
<dbReference type="EMBL" id="CP000504">
    <property type="protein sequence ID" value="ABL87570.1"/>
    <property type="molecule type" value="Genomic_DNA"/>
</dbReference>
<evidence type="ECO:0000256" key="5">
    <source>
        <dbReference type="ARBA" id="ARBA00023125"/>
    </source>
</evidence>
<dbReference type="CDD" id="cd03362">
    <property type="entry name" value="TOPRIM_TopoIA_TopoIII"/>
    <property type="match status" value="1"/>
</dbReference>
<dbReference type="OrthoDB" id="30963at2157"/>
<dbReference type="CDD" id="cd00186">
    <property type="entry name" value="TOP1Ac"/>
    <property type="match status" value="1"/>
</dbReference>
<dbReference type="eggNOG" id="arCOG01527">
    <property type="taxonomic scope" value="Archaea"/>
</dbReference>
<dbReference type="GO" id="GO:0003677">
    <property type="term" value="F:DNA binding"/>
    <property type="evidence" value="ECO:0007669"/>
    <property type="project" value="UniProtKB-KW"/>
</dbReference>
<feature type="coiled-coil region" evidence="7">
    <location>
        <begin position="564"/>
        <end position="598"/>
    </location>
</feature>
<dbReference type="GeneID" id="4616480"/>
<dbReference type="PRINTS" id="PR00417">
    <property type="entry name" value="PRTPISMRASEI"/>
</dbReference>
<dbReference type="GO" id="GO:0006265">
    <property type="term" value="P:DNA topological change"/>
    <property type="evidence" value="ECO:0007669"/>
    <property type="project" value="InterPro"/>
</dbReference>
<evidence type="ECO:0000256" key="3">
    <source>
        <dbReference type="ARBA" id="ARBA00012891"/>
    </source>
</evidence>
<dbReference type="InterPro" id="IPR003602">
    <property type="entry name" value="Topo_IA_DNA-bd_dom"/>
</dbReference>
<keyword evidence="5" id="KW-0238">DNA-binding</keyword>
<dbReference type="SMART" id="SM00493">
    <property type="entry name" value="TOPRIM"/>
    <property type="match status" value="1"/>
</dbReference>
<dbReference type="InterPro" id="IPR000380">
    <property type="entry name" value="Topo_IA"/>
</dbReference>
<evidence type="ECO:0000256" key="2">
    <source>
        <dbReference type="ARBA" id="ARBA00009446"/>
    </source>
</evidence>
<dbReference type="SMART" id="SM00437">
    <property type="entry name" value="TOP1Ac"/>
    <property type="match status" value="1"/>
</dbReference>
<feature type="domain" description="Topo IA-type catalytic" evidence="9">
    <location>
        <begin position="156"/>
        <end position="575"/>
    </location>
</feature>
<evidence type="ECO:0000313" key="10">
    <source>
        <dbReference type="EMBL" id="ABL87570.1"/>
    </source>
</evidence>
<dbReference type="EC" id="5.6.2.1" evidence="3"/>
<organism evidence="10 11">
    <name type="scientific">Pyrobaculum islandicum (strain DSM 4184 / JCM 9189 / GEO3)</name>
    <dbReference type="NCBI Taxonomy" id="384616"/>
    <lineage>
        <taxon>Archaea</taxon>
        <taxon>Thermoproteota</taxon>
        <taxon>Thermoprotei</taxon>
        <taxon>Thermoproteales</taxon>
        <taxon>Thermoproteaceae</taxon>
        <taxon>Pyrobaculum</taxon>
    </lineage>
</organism>
<comment type="catalytic activity">
    <reaction evidence="1">
        <text>ATP-independent breakage of single-stranded DNA, followed by passage and rejoining.</text>
        <dbReference type="EC" id="5.6.2.1"/>
    </reaction>
</comment>
<dbReference type="InterPro" id="IPR013497">
    <property type="entry name" value="Topo_IA_cen"/>
</dbReference>
<dbReference type="Gene3D" id="2.70.20.10">
    <property type="entry name" value="Topoisomerase I, domain 3"/>
    <property type="match status" value="1"/>
</dbReference>
<evidence type="ECO:0000259" key="9">
    <source>
        <dbReference type="PROSITE" id="PS52039"/>
    </source>
</evidence>
<dbReference type="InterPro" id="IPR013826">
    <property type="entry name" value="Topo_IA_cen_sub3"/>
</dbReference>